<dbReference type="EMBL" id="KZ825502">
    <property type="protein sequence ID" value="PYI31477.1"/>
    <property type="molecule type" value="Genomic_DNA"/>
</dbReference>
<dbReference type="Proteomes" id="UP000248817">
    <property type="component" value="Unassembled WGS sequence"/>
</dbReference>
<dbReference type="GO" id="GO:0051213">
    <property type="term" value="F:dioxygenase activity"/>
    <property type="evidence" value="ECO:0007669"/>
    <property type="project" value="UniProtKB-KW"/>
</dbReference>
<dbReference type="PANTHER" id="PTHR20883:SF45">
    <property type="entry name" value="PHYTANOYL-COA DIOXYGENASE FAMILY PROTEIN"/>
    <property type="match status" value="1"/>
</dbReference>
<keyword evidence="5" id="KW-0223">Dioxygenase</keyword>
<comment type="cofactor">
    <cofactor evidence="1">
        <name>Fe cation</name>
        <dbReference type="ChEBI" id="CHEBI:24875"/>
    </cofactor>
</comment>
<evidence type="ECO:0000256" key="7">
    <source>
        <dbReference type="ARBA" id="ARBA00023004"/>
    </source>
</evidence>
<evidence type="ECO:0000256" key="1">
    <source>
        <dbReference type="ARBA" id="ARBA00001962"/>
    </source>
</evidence>
<evidence type="ECO:0000256" key="5">
    <source>
        <dbReference type="ARBA" id="ARBA00022964"/>
    </source>
</evidence>
<comment type="similarity">
    <text evidence="2">Belongs to the PhyH family.</text>
</comment>
<dbReference type="Gene3D" id="2.60.120.620">
    <property type="entry name" value="q2cbj1_9rhob like domain"/>
    <property type="match status" value="1"/>
</dbReference>
<evidence type="ECO:0000256" key="4">
    <source>
        <dbReference type="ARBA" id="ARBA00022723"/>
    </source>
</evidence>
<proteinExistence type="inferred from homology"/>
<keyword evidence="9" id="KW-1185">Reference proteome</keyword>
<evidence type="ECO:0000313" key="9">
    <source>
        <dbReference type="Proteomes" id="UP000248817"/>
    </source>
</evidence>
<dbReference type="GO" id="GO:0046872">
    <property type="term" value="F:metal ion binding"/>
    <property type="evidence" value="ECO:0007669"/>
    <property type="project" value="UniProtKB-KW"/>
</dbReference>
<evidence type="ECO:0000256" key="6">
    <source>
        <dbReference type="ARBA" id="ARBA00023002"/>
    </source>
</evidence>
<dbReference type="SUPFAM" id="SSF51197">
    <property type="entry name" value="Clavaminate synthase-like"/>
    <property type="match status" value="1"/>
</dbReference>
<dbReference type="AlphaFoldDB" id="A0A2V5J2P9"/>
<keyword evidence="4" id="KW-0479">Metal-binding</keyword>
<evidence type="ECO:0000256" key="2">
    <source>
        <dbReference type="ARBA" id="ARBA00005830"/>
    </source>
</evidence>
<protein>
    <recommendedName>
        <fullName evidence="10">Phytanoyl-CoA dioxygenase family protein</fullName>
    </recommendedName>
</protein>
<evidence type="ECO:0008006" key="10">
    <source>
        <dbReference type="Google" id="ProtNLM"/>
    </source>
</evidence>
<reference evidence="8 9" key="1">
    <citation type="submission" date="2018-02" db="EMBL/GenBank/DDBJ databases">
        <title>The genomes of Aspergillus section Nigri reveals drivers in fungal speciation.</title>
        <authorList>
            <consortium name="DOE Joint Genome Institute"/>
            <person name="Vesth T.C."/>
            <person name="Nybo J."/>
            <person name="Theobald S."/>
            <person name="Brandl J."/>
            <person name="Frisvad J.C."/>
            <person name="Nielsen K.F."/>
            <person name="Lyhne E.K."/>
            <person name="Kogle M.E."/>
            <person name="Kuo A."/>
            <person name="Riley R."/>
            <person name="Clum A."/>
            <person name="Nolan M."/>
            <person name="Lipzen A."/>
            <person name="Salamov A."/>
            <person name="Henrissat B."/>
            <person name="Wiebenga A."/>
            <person name="De vries R.P."/>
            <person name="Grigoriev I.V."/>
            <person name="Mortensen U.H."/>
            <person name="Andersen M.R."/>
            <person name="Baker S.E."/>
        </authorList>
    </citation>
    <scope>NUCLEOTIDE SEQUENCE [LARGE SCALE GENOMIC DNA]</scope>
    <source>
        <strain evidence="8 9">CBS 114.80</strain>
    </source>
</reference>
<comment type="subunit">
    <text evidence="3">Homodimer.</text>
</comment>
<keyword evidence="6" id="KW-0560">Oxidoreductase</keyword>
<gene>
    <name evidence="8" type="ORF">BP00DRAFT_425541</name>
</gene>
<dbReference type="PANTHER" id="PTHR20883">
    <property type="entry name" value="PHYTANOYL-COA DIOXYGENASE DOMAIN CONTAINING 1"/>
    <property type="match status" value="1"/>
</dbReference>
<dbReference type="InterPro" id="IPR008775">
    <property type="entry name" value="Phytyl_CoA_dOase-like"/>
</dbReference>
<organism evidence="8 9">
    <name type="scientific">Aspergillus indologenus CBS 114.80</name>
    <dbReference type="NCBI Taxonomy" id="1450541"/>
    <lineage>
        <taxon>Eukaryota</taxon>
        <taxon>Fungi</taxon>
        <taxon>Dikarya</taxon>
        <taxon>Ascomycota</taxon>
        <taxon>Pezizomycotina</taxon>
        <taxon>Eurotiomycetes</taxon>
        <taxon>Eurotiomycetidae</taxon>
        <taxon>Eurotiales</taxon>
        <taxon>Aspergillaceae</taxon>
        <taxon>Aspergillus</taxon>
        <taxon>Aspergillus subgen. Circumdati</taxon>
    </lineage>
</organism>
<keyword evidence="7" id="KW-0408">Iron</keyword>
<accession>A0A2V5J2P9</accession>
<dbReference type="Pfam" id="PF05721">
    <property type="entry name" value="PhyH"/>
    <property type="match status" value="1"/>
</dbReference>
<name>A0A2V5J2P9_9EURO</name>
<evidence type="ECO:0000256" key="3">
    <source>
        <dbReference type="ARBA" id="ARBA00011738"/>
    </source>
</evidence>
<sequence>MAPALTQSLNGATPQVKAALHHLDANTVSTDEIIHYLKHHGGVVVQNLISEEILQEVGADIKPYFDALVEPGFFSSKTRIVTRLPNKSIAFVEKIFGNQVFQDVCDHFLTSHHRGWYGNEQYTYSPHPVFNSALAFSTLPGNETQSLHRECMGQHNKLPAIAPEDYPIGRDTVLGMFVADTRTTRENGATRFIPGSHLQSTLDPPDENQTVPVEMNRGDVFLMLGSCYHGASANVSQAEERILYSTFMTQSTRRQEENIYLSVPVDRVRVFSPRMQKRLGFSASDPLFGWVDVKDPRKVFDLPGLSEGQHIDV</sequence>
<evidence type="ECO:0000313" key="8">
    <source>
        <dbReference type="EMBL" id="PYI31477.1"/>
    </source>
</evidence>